<dbReference type="InterPro" id="IPR016181">
    <property type="entry name" value="Acyl_CoA_acyltransferase"/>
</dbReference>
<dbReference type="AlphaFoldDB" id="A0A1H9XF10"/>
<evidence type="ECO:0000259" key="1">
    <source>
        <dbReference type="PROSITE" id="PS51186"/>
    </source>
</evidence>
<dbReference type="eggNOG" id="COG0456">
    <property type="taxonomic scope" value="Bacteria"/>
</dbReference>
<proteinExistence type="predicted"/>
<reference evidence="2 3" key="1">
    <citation type="submission" date="2016-10" db="EMBL/GenBank/DDBJ databases">
        <authorList>
            <person name="de Groot N.N."/>
        </authorList>
    </citation>
    <scope>NUCLEOTIDE SEQUENCE [LARGE SCALE GENOMIC DNA]</scope>
    <source>
        <strain evidence="2 3">AR40</strain>
    </source>
</reference>
<accession>A0A1H9XF10</accession>
<evidence type="ECO:0000313" key="2">
    <source>
        <dbReference type="EMBL" id="SES44776.1"/>
    </source>
</evidence>
<feature type="domain" description="N-acetyltransferase" evidence="1">
    <location>
        <begin position="1"/>
        <end position="144"/>
    </location>
</feature>
<dbReference type="EMBL" id="FOGJ01000076">
    <property type="protein sequence ID" value="SES44776.1"/>
    <property type="molecule type" value="Genomic_DNA"/>
</dbReference>
<name>A0A1H9XF10_BUTFI</name>
<dbReference type="GO" id="GO:0016747">
    <property type="term" value="F:acyltransferase activity, transferring groups other than amino-acyl groups"/>
    <property type="evidence" value="ECO:0007669"/>
    <property type="project" value="InterPro"/>
</dbReference>
<dbReference type="SUPFAM" id="SSF55729">
    <property type="entry name" value="Acyl-CoA N-acyltransferases (Nat)"/>
    <property type="match status" value="1"/>
</dbReference>
<dbReference type="PROSITE" id="PS51186">
    <property type="entry name" value="GNAT"/>
    <property type="match status" value="1"/>
</dbReference>
<sequence length="144" mass="16834">MIREIHIDDIPDVLPLYISYYNEVEDCCWNDNTAGRRIHQVLSMEDSYGLIYEKDDQVVGFAMGFFKQYDDIIGYTLEEIVISKKYQNQGLGSVLLNELEQRVKERGASCVELHAVNDEMHEHYYGKAGYYTANNLVMKSKWFE</sequence>
<dbReference type="Proteomes" id="UP000182584">
    <property type="component" value="Unassembled WGS sequence"/>
</dbReference>
<dbReference type="InterPro" id="IPR000182">
    <property type="entry name" value="GNAT_dom"/>
</dbReference>
<keyword evidence="2" id="KW-0808">Transferase</keyword>
<dbReference type="CDD" id="cd04301">
    <property type="entry name" value="NAT_SF"/>
    <property type="match status" value="1"/>
</dbReference>
<dbReference type="RefSeq" id="WP_074759300.1">
    <property type="nucleotide sequence ID" value="NZ_FOGJ01000076.1"/>
</dbReference>
<gene>
    <name evidence="2" type="ORF">SAMN04487884_1761</name>
</gene>
<protein>
    <submittedName>
        <fullName evidence="2">Acetyltransferase (GNAT) family protein</fullName>
    </submittedName>
</protein>
<dbReference type="Gene3D" id="3.40.630.30">
    <property type="match status" value="1"/>
</dbReference>
<organism evidence="2 3">
    <name type="scientific">Butyrivibrio fibrisolvens</name>
    <dbReference type="NCBI Taxonomy" id="831"/>
    <lineage>
        <taxon>Bacteria</taxon>
        <taxon>Bacillati</taxon>
        <taxon>Bacillota</taxon>
        <taxon>Clostridia</taxon>
        <taxon>Lachnospirales</taxon>
        <taxon>Lachnospiraceae</taxon>
        <taxon>Butyrivibrio</taxon>
    </lineage>
</organism>
<evidence type="ECO:0000313" key="3">
    <source>
        <dbReference type="Proteomes" id="UP000182584"/>
    </source>
</evidence>
<dbReference type="Pfam" id="PF00583">
    <property type="entry name" value="Acetyltransf_1"/>
    <property type="match status" value="1"/>
</dbReference>